<dbReference type="AlphaFoldDB" id="A0A7J8JIP7"/>
<evidence type="ECO:0000313" key="2">
    <source>
        <dbReference type="Proteomes" id="UP000593571"/>
    </source>
</evidence>
<reference evidence="1 2" key="1">
    <citation type="journal article" date="2020" name="Nature">
        <title>Six reference-quality genomes reveal evolution of bat adaptations.</title>
        <authorList>
            <person name="Jebb D."/>
            <person name="Huang Z."/>
            <person name="Pippel M."/>
            <person name="Hughes G.M."/>
            <person name="Lavrichenko K."/>
            <person name="Devanna P."/>
            <person name="Winkler S."/>
            <person name="Jermiin L.S."/>
            <person name="Skirmuntt E.C."/>
            <person name="Katzourakis A."/>
            <person name="Burkitt-Gray L."/>
            <person name="Ray D.A."/>
            <person name="Sullivan K.A.M."/>
            <person name="Roscito J.G."/>
            <person name="Kirilenko B.M."/>
            <person name="Davalos L.M."/>
            <person name="Corthals A.P."/>
            <person name="Power M.L."/>
            <person name="Jones G."/>
            <person name="Ransome R.D."/>
            <person name="Dechmann D.K.N."/>
            <person name="Locatelli A.G."/>
            <person name="Puechmaille S.J."/>
            <person name="Fedrigo O."/>
            <person name="Jarvis E.D."/>
            <person name="Hiller M."/>
            <person name="Vernes S.C."/>
            <person name="Myers E.W."/>
            <person name="Teeling E.C."/>
        </authorList>
    </citation>
    <scope>NUCLEOTIDE SEQUENCE [LARGE SCALE GENOMIC DNA]</scope>
    <source>
        <strain evidence="1">MRouAeg1</strain>
        <tissue evidence="1">Muscle</tissue>
    </source>
</reference>
<comment type="caution">
    <text evidence="1">The sequence shown here is derived from an EMBL/GenBank/DDBJ whole genome shotgun (WGS) entry which is preliminary data.</text>
</comment>
<gene>
    <name evidence="1" type="ORF">HJG63_010424</name>
</gene>
<evidence type="ECO:0000313" key="1">
    <source>
        <dbReference type="EMBL" id="KAF6496199.1"/>
    </source>
</evidence>
<organism evidence="1 2">
    <name type="scientific">Rousettus aegyptiacus</name>
    <name type="common">Egyptian fruit bat</name>
    <name type="synonym">Pteropus aegyptiacus</name>
    <dbReference type="NCBI Taxonomy" id="9407"/>
    <lineage>
        <taxon>Eukaryota</taxon>
        <taxon>Metazoa</taxon>
        <taxon>Chordata</taxon>
        <taxon>Craniata</taxon>
        <taxon>Vertebrata</taxon>
        <taxon>Euteleostomi</taxon>
        <taxon>Mammalia</taxon>
        <taxon>Eutheria</taxon>
        <taxon>Laurasiatheria</taxon>
        <taxon>Chiroptera</taxon>
        <taxon>Yinpterochiroptera</taxon>
        <taxon>Pteropodoidea</taxon>
        <taxon>Pteropodidae</taxon>
        <taxon>Rousettinae</taxon>
        <taxon>Rousettus</taxon>
    </lineage>
</organism>
<proteinExistence type="predicted"/>
<dbReference type="Proteomes" id="UP000593571">
    <property type="component" value="Unassembled WGS sequence"/>
</dbReference>
<dbReference type="EMBL" id="JACASE010000002">
    <property type="protein sequence ID" value="KAF6496199.1"/>
    <property type="molecule type" value="Genomic_DNA"/>
</dbReference>
<accession>A0A7J8JIP7</accession>
<name>A0A7J8JIP7_ROUAE</name>
<protein>
    <submittedName>
        <fullName evidence="1">Uncharacterized protein</fullName>
    </submittedName>
</protein>
<sequence>MQRSQLVPLRIRGVCSIHRLEGAWRYGLSRQWMRPETALASQHLLSCSPIILEFLILISQLALYNKHILPSPLQLVARASSQVHPPLTSLLAQALDSLFQPVLTPAGETWKPLLEQLSGMLR</sequence>
<keyword evidence="2" id="KW-1185">Reference proteome</keyword>